<evidence type="ECO:0000256" key="1">
    <source>
        <dbReference type="ARBA" id="ARBA00004606"/>
    </source>
</evidence>
<dbReference type="GO" id="GO:0038023">
    <property type="term" value="F:signaling receptor activity"/>
    <property type="evidence" value="ECO:0000318"/>
    <property type="project" value="GO_Central"/>
</dbReference>
<protein>
    <submittedName>
        <fullName evidence="8">Killer cell lectin like receptor B1</fullName>
    </submittedName>
</protein>
<dbReference type="SMART" id="SM00034">
    <property type="entry name" value="CLECT"/>
    <property type="match status" value="1"/>
</dbReference>
<name>A0A3Q2HZA6_HORSE</name>
<dbReference type="InterPro" id="IPR051527">
    <property type="entry name" value="KLR_subfamily_B"/>
</dbReference>
<dbReference type="GO" id="GO:0030246">
    <property type="term" value="F:carbohydrate binding"/>
    <property type="evidence" value="ECO:0007669"/>
    <property type="project" value="UniProtKB-KW"/>
</dbReference>
<keyword evidence="5" id="KW-1015">Disulfide bond</keyword>
<keyword evidence="6" id="KW-0472">Membrane</keyword>
<dbReference type="SMR" id="A0A3Q2HZA6"/>
<dbReference type="GeneTree" id="ENSGT00940000154685"/>
<evidence type="ECO:0000313" key="9">
    <source>
        <dbReference type="Proteomes" id="UP000002281"/>
    </source>
</evidence>
<evidence type="ECO:0000256" key="3">
    <source>
        <dbReference type="ARBA" id="ARBA00022968"/>
    </source>
</evidence>
<dbReference type="Proteomes" id="UP000002281">
    <property type="component" value="Chromosome 6"/>
</dbReference>
<sequence>MDRPVIYADLNLPRDSGLKSSSPPSPPQDICQCPRWHQFALKLGCAGILLLALTVIVLSVSVIFLGQKSSIEKSSVDIQERRNETTERPNLLNCPTDWHLIQEKCLFISQNPSPWNDSLADCSTKESILLLIRDQEELKLIQKLIEHEGILYWIGLNFTLPEKNWRWINGSFLKPDALKITGDAEENNCALISKEKIFSENCEAENKWICQKELKSVRNKVCPDS</sequence>
<reference evidence="8" key="2">
    <citation type="submission" date="2025-08" db="UniProtKB">
        <authorList>
            <consortium name="Ensembl"/>
        </authorList>
    </citation>
    <scope>IDENTIFICATION</scope>
    <source>
        <strain evidence="8">Thoroughbred</strain>
    </source>
</reference>
<keyword evidence="4 6" id="KW-1133">Transmembrane helix</keyword>
<dbReference type="GO" id="GO:0005886">
    <property type="term" value="C:plasma membrane"/>
    <property type="evidence" value="ECO:0000318"/>
    <property type="project" value="GO_Central"/>
</dbReference>
<gene>
    <name evidence="8 10" type="primary">KLRB1</name>
</gene>
<dbReference type="CDD" id="cd03593">
    <property type="entry name" value="CLECT_NK_receptors_like"/>
    <property type="match status" value="1"/>
</dbReference>
<organism evidence="8 9">
    <name type="scientific">Equus caballus</name>
    <name type="common">Horse</name>
    <dbReference type="NCBI Taxonomy" id="9796"/>
    <lineage>
        <taxon>Eukaryota</taxon>
        <taxon>Metazoa</taxon>
        <taxon>Chordata</taxon>
        <taxon>Craniata</taxon>
        <taxon>Vertebrata</taxon>
        <taxon>Euteleostomi</taxon>
        <taxon>Mammalia</taxon>
        <taxon>Eutheria</taxon>
        <taxon>Laurasiatheria</taxon>
        <taxon>Perissodactyla</taxon>
        <taxon>Equidae</taxon>
        <taxon>Equus</taxon>
    </lineage>
</organism>
<evidence type="ECO:0000313" key="10">
    <source>
        <dbReference type="VGNC" id="VGNC:106555"/>
    </source>
</evidence>
<dbReference type="RefSeq" id="XP_001499305.1">
    <property type="nucleotide sequence ID" value="XM_001499255.5"/>
</dbReference>
<keyword evidence="6" id="KW-0812">Transmembrane</keyword>
<keyword evidence="2" id="KW-0430">Lectin</keyword>
<dbReference type="KEGG" id="ecb:100053558"/>
<proteinExistence type="predicted"/>
<dbReference type="VGNC" id="VGNC:106555">
    <property type="gene designation" value="KLRB1"/>
</dbReference>
<reference evidence="8 9" key="1">
    <citation type="journal article" date="2009" name="Science">
        <title>Genome sequence, comparative analysis, and population genetics of the domestic horse.</title>
        <authorList>
            <consortium name="Broad Institute Genome Sequencing Platform"/>
            <consortium name="Broad Institute Whole Genome Assembly Team"/>
            <person name="Wade C.M."/>
            <person name="Giulotto E."/>
            <person name="Sigurdsson S."/>
            <person name="Zoli M."/>
            <person name="Gnerre S."/>
            <person name="Imsland F."/>
            <person name="Lear T.L."/>
            <person name="Adelson D.L."/>
            <person name="Bailey E."/>
            <person name="Bellone R.R."/>
            <person name="Bloecker H."/>
            <person name="Distl O."/>
            <person name="Edgar R.C."/>
            <person name="Garber M."/>
            <person name="Leeb T."/>
            <person name="Mauceli E."/>
            <person name="MacLeod J.N."/>
            <person name="Penedo M.C.T."/>
            <person name="Raison J.M."/>
            <person name="Sharpe T."/>
            <person name="Vogel J."/>
            <person name="Andersson L."/>
            <person name="Antczak D.F."/>
            <person name="Biagi T."/>
            <person name="Binns M.M."/>
            <person name="Chowdhary B.P."/>
            <person name="Coleman S.J."/>
            <person name="Della Valle G."/>
            <person name="Fryc S."/>
            <person name="Guerin G."/>
            <person name="Hasegawa T."/>
            <person name="Hill E.W."/>
            <person name="Jurka J."/>
            <person name="Kiialainen A."/>
            <person name="Lindgren G."/>
            <person name="Liu J."/>
            <person name="Magnani E."/>
            <person name="Mickelson J.R."/>
            <person name="Murray J."/>
            <person name="Nergadze S.G."/>
            <person name="Onofrio R."/>
            <person name="Pedroni S."/>
            <person name="Piras M.F."/>
            <person name="Raudsepp T."/>
            <person name="Rocchi M."/>
            <person name="Roeed K.H."/>
            <person name="Ryder O.A."/>
            <person name="Searle S."/>
            <person name="Skow L."/>
            <person name="Swinburne J.E."/>
            <person name="Syvaenen A.C."/>
            <person name="Tozaki T."/>
            <person name="Valberg S.J."/>
            <person name="Vaudin M."/>
            <person name="White J.R."/>
            <person name="Zody M.C."/>
            <person name="Lander E.S."/>
            <person name="Lindblad-Toh K."/>
        </authorList>
    </citation>
    <scope>NUCLEOTIDE SEQUENCE [LARGE SCALE GENOMIC DNA]</scope>
    <source>
        <strain evidence="8 9">Thoroughbred</strain>
    </source>
</reference>
<dbReference type="OrthoDB" id="8950604at2759"/>
<dbReference type="SUPFAM" id="SSF56436">
    <property type="entry name" value="C-type lectin-like"/>
    <property type="match status" value="1"/>
</dbReference>
<dbReference type="GO" id="GO:0042269">
    <property type="term" value="P:regulation of natural killer cell mediated cytotoxicity"/>
    <property type="evidence" value="ECO:0000318"/>
    <property type="project" value="GO_Central"/>
</dbReference>
<dbReference type="InterPro" id="IPR033992">
    <property type="entry name" value="NKR-like_CTLD"/>
</dbReference>
<evidence type="ECO:0000256" key="4">
    <source>
        <dbReference type="ARBA" id="ARBA00022989"/>
    </source>
</evidence>
<dbReference type="PANTHER" id="PTHR46784">
    <property type="entry name" value="KILLER CELL LECTIN-LIKE RECEPTOR SUBFAMILY B MEMBER 1"/>
    <property type="match status" value="1"/>
</dbReference>
<reference evidence="8" key="3">
    <citation type="submission" date="2025-09" db="UniProtKB">
        <authorList>
            <consortium name="Ensembl"/>
        </authorList>
    </citation>
    <scope>IDENTIFICATION</scope>
    <source>
        <strain evidence="8">Thoroughbred</strain>
    </source>
</reference>
<dbReference type="PANTHER" id="PTHR46784:SF1">
    <property type="entry name" value="KILLER CELL LECTIN-LIKE RECEPTOR SUBFAMILY B MEMBER 1"/>
    <property type="match status" value="1"/>
</dbReference>
<dbReference type="AlphaFoldDB" id="A0A3Q2HZA6"/>
<dbReference type="Ensembl" id="ENSECAT00000050507.2">
    <property type="protein sequence ID" value="ENSECAP00000040804.1"/>
    <property type="gene ID" value="ENSECAG00000034172.2"/>
</dbReference>
<dbReference type="InterPro" id="IPR016187">
    <property type="entry name" value="CTDL_fold"/>
</dbReference>
<dbReference type="PaxDb" id="9796-ENSECAP00000040804"/>
<dbReference type="GeneID" id="100053558"/>
<dbReference type="InterPro" id="IPR001304">
    <property type="entry name" value="C-type_lectin-like"/>
</dbReference>
<dbReference type="FunCoup" id="A0A3Q2HZA6">
    <property type="interactions" value="154"/>
</dbReference>
<evidence type="ECO:0000256" key="6">
    <source>
        <dbReference type="SAM" id="Phobius"/>
    </source>
</evidence>
<dbReference type="STRING" id="9796.ENSECAP00000040804"/>
<dbReference type="InParanoid" id="A0A3Q2HZA6"/>
<evidence type="ECO:0000256" key="5">
    <source>
        <dbReference type="ARBA" id="ARBA00023157"/>
    </source>
</evidence>
<keyword evidence="3" id="KW-0735">Signal-anchor</keyword>
<dbReference type="Pfam" id="PF00059">
    <property type="entry name" value="Lectin_C"/>
    <property type="match status" value="1"/>
</dbReference>
<dbReference type="Gene3D" id="3.10.100.10">
    <property type="entry name" value="Mannose-Binding Protein A, subunit A"/>
    <property type="match status" value="1"/>
</dbReference>
<feature type="transmembrane region" description="Helical" evidence="6">
    <location>
        <begin position="46"/>
        <end position="65"/>
    </location>
</feature>
<accession>A0A3Q2HZA6</accession>
<dbReference type="Bgee" id="ENSECAG00000034172">
    <property type="expression patterns" value="Expressed in blood and 14 other cell types or tissues"/>
</dbReference>
<dbReference type="PROSITE" id="PS50041">
    <property type="entry name" value="C_TYPE_LECTIN_2"/>
    <property type="match status" value="1"/>
</dbReference>
<evidence type="ECO:0000256" key="2">
    <source>
        <dbReference type="ARBA" id="ARBA00022734"/>
    </source>
</evidence>
<dbReference type="CTD" id="3820"/>
<evidence type="ECO:0000313" key="8">
    <source>
        <dbReference type="Ensembl" id="ENSECAP00000040804.1"/>
    </source>
</evidence>
<dbReference type="InterPro" id="IPR016186">
    <property type="entry name" value="C-type_lectin-like/link_sf"/>
</dbReference>
<comment type="subcellular location">
    <subcellularLocation>
        <location evidence="1">Membrane</location>
        <topology evidence="1">Single-pass type II membrane protein</topology>
    </subcellularLocation>
</comment>
<keyword evidence="9" id="KW-1185">Reference proteome</keyword>
<feature type="domain" description="C-type lectin" evidence="7">
    <location>
        <begin position="101"/>
        <end position="211"/>
    </location>
</feature>
<evidence type="ECO:0000259" key="7">
    <source>
        <dbReference type="PROSITE" id="PS50041"/>
    </source>
</evidence>
<dbReference type="GO" id="GO:0009986">
    <property type="term" value="C:cell surface"/>
    <property type="evidence" value="ECO:0000318"/>
    <property type="project" value="GO_Central"/>
</dbReference>
<dbReference type="OMA" id="TENKWIC"/>